<feature type="non-terminal residue" evidence="5">
    <location>
        <position position="1"/>
    </location>
</feature>
<dbReference type="EMBL" id="CAXKWB010004636">
    <property type="protein sequence ID" value="CAL4074562.1"/>
    <property type="molecule type" value="Genomic_DNA"/>
</dbReference>
<dbReference type="SUPFAM" id="SSF48726">
    <property type="entry name" value="Immunoglobulin"/>
    <property type="match status" value="1"/>
</dbReference>
<evidence type="ECO:0000256" key="1">
    <source>
        <dbReference type="ARBA" id="ARBA00022737"/>
    </source>
</evidence>
<dbReference type="InterPro" id="IPR036116">
    <property type="entry name" value="FN3_sf"/>
</dbReference>
<sequence length="531" mass="60111">DAIMQRKQKEQEISFRRRYPPYERGIRPGHLRIEKLTLEDAGVYECIMKTSIAAIRIHTTLVVQGPPGPPGGVISVDLTSMSGRVQWTDGASNGRIIETYNIQDRTAWDRDEGGDWVYVATNVTAKLIDESNGRQEYQLNETALTPWASHEFRIQAVNILGEGQWSAPSPQSNTKQDRPFIYPHNLRGGGGKTGDLLIEWDYIFLKKQNATNSYNTELFWNYQRHGPVFAWEASFMIEQVSTFMFITTTDEISYFWTDCGICMYAFNNIGAGPISPEVEIYSAEDMPQVQPTAVGAWPLNATSINVTWQSIEASRDNIRGELVGYRIKYWPEANNETQALIKLHLGSSSNGLIVGLVPDTRYWVRVMAYNRAGAGPESERFLERTWRFPPLMPPSAVHVKPIDPSTIFVTWRGVTPGPREEPLEGYKIKIWETTQDFTQANDTLIPVGEDLEAYIEELTPGKTYKLRVLAYSRGGDGKLSSPPWEFQMGDPDILRGLAPQPVPYLGTTIFTTFLVAFFTPILKYRAFSFYI</sequence>
<comment type="caution">
    <text evidence="5">The sequence shown here is derived from an EMBL/GenBank/DDBJ whole genome shotgun (WGS) entry which is preliminary data.</text>
</comment>
<dbReference type="AlphaFoldDB" id="A0AAV2Q838"/>
<dbReference type="InterPro" id="IPR036179">
    <property type="entry name" value="Ig-like_dom_sf"/>
</dbReference>
<dbReference type="PROSITE" id="PS50853">
    <property type="entry name" value="FN3"/>
    <property type="match status" value="3"/>
</dbReference>
<feature type="non-terminal residue" evidence="5">
    <location>
        <position position="531"/>
    </location>
</feature>
<keyword evidence="3" id="KW-0812">Transmembrane</keyword>
<dbReference type="PANTHER" id="PTHR44170:SF6">
    <property type="entry name" value="CONTACTIN"/>
    <property type="match status" value="1"/>
</dbReference>
<dbReference type="Proteomes" id="UP001497623">
    <property type="component" value="Unassembled WGS sequence"/>
</dbReference>
<name>A0AAV2Q838_MEGNR</name>
<keyword evidence="1" id="KW-0677">Repeat</keyword>
<keyword evidence="3" id="KW-1133">Transmembrane helix</keyword>
<evidence type="ECO:0000256" key="3">
    <source>
        <dbReference type="SAM" id="Phobius"/>
    </source>
</evidence>
<dbReference type="GO" id="GO:0098609">
    <property type="term" value="P:cell-cell adhesion"/>
    <property type="evidence" value="ECO:0007669"/>
    <property type="project" value="TreeGrafter"/>
</dbReference>
<accession>A0AAV2Q838</accession>
<feature type="domain" description="Fibronectin type-III" evidence="4">
    <location>
        <begin position="290"/>
        <end position="388"/>
    </location>
</feature>
<dbReference type="Gene3D" id="2.60.40.10">
    <property type="entry name" value="Immunoglobulins"/>
    <property type="match status" value="3"/>
</dbReference>
<reference evidence="5 6" key="1">
    <citation type="submission" date="2024-05" db="EMBL/GenBank/DDBJ databases">
        <authorList>
            <person name="Wallberg A."/>
        </authorList>
    </citation>
    <scope>NUCLEOTIDE SEQUENCE [LARGE SCALE GENOMIC DNA]</scope>
</reference>
<keyword evidence="2" id="KW-1015">Disulfide bond</keyword>
<keyword evidence="6" id="KW-1185">Reference proteome</keyword>
<dbReference type="InterPro" id="IPR013783">
    <property type="entry name" value="Ig-like_fold"/>
</dbReference>
<keyword evidence="3" id="KW-0472">Membrane</keyword>
<dbReference type="Pfam" id="PF00041">
    <property type="entry name" value="fn3"/>
    <property type="match status" value="3"/>
</dbReference>
<feature type="transmembrane region" description="Helical" evidence="3">
    <location>
        <begin position="502"/>
        <end position="522"/>
    </location>
</feature>
<proteinExistence type="predicted"/>
<dbReference type="FunFam" id="2.60.40.10:FF:000028">
    <property type="entry name" value="Neuronal cell adhesion molecule"/>
    <property type="match status" value="1"/>
</dbReference>
<gene>
    <name evidence="5" type="ORF">MNOR_LOCUS9537</name>
</gene>
<evidence type="ECO:0000256" key="2">
    <source>
        <dbReference type="ARBA" id="ARBA00023157"/>
    </source>
</evidence>
<evidence type="ECO:0000259" key="4">
    <source>
        <dbReference type="PROSITE" id="PS50853"/>
    </source>
</evidence>
<dbReference type="CDD" id="cd00063">
    <property type="entry name" value="FN3"/>
    <property type="match status" value="3"/>
</dbReference>
<dbReference type="GO" id="GO:0016020">
    <property type="term" value="C:membrane"/>
    <property type="evidence" value="ECO:0007669"/>
    <property type="project" value="UniProtKB-SubCell"/>
</dbReference>
<dbReference type="SMART" id="SM00060">
    <property type="entry name" value="FN3"/>
    <property type="match status" value="3"/>
</dbReference>
<dbReference type="PANTHER" id="PTHR44170">
    <property type="entry name" value="PROTEIN SIDEKICK"/>
    <property type="match status" value="1"/>
</dbReference>
<feature type="domain" description="Fibronectin type-III" evidence="4">
    <location>
        <begin position="69"/>
        <end position="177"/>
    </location>
</feature>
<feature type="domain" description="Fibronectin type-III" evidence="4">
    <location>
        <begin position="393"/>
        <end position="491"/>
    </location>
</feature>
<organism evidence="5 6">
    <name type="scientific">Meganyctiphanes norvegica</name>
    <name type="common">Northern krill</name>
    <name type="synonym">Thysanopoda norvegica</name>
    <dbReference type="NCBI Taxonomy" id="48144"/>
    <lineage>
        <taxon>Eukaryota</taxon>
        <taxon>Metazoa</taxon>
        <taxon>Ecdysozoa</taxon>
        <taxon>Arthropoda</taxon>
        <taxon>Crustacea</taxon>
        <taxon>Multicrustacea</taxon>
        <taxon>Malacostraca</taxon>
        <taxon>Eumalacostraca</taxon>
        <taxon>Eucarida</taxon>
        <taxon>Euphausiacea</taxon>
        <taxon>Euphausiidae</taxon>
        <taxon>Meganyctiphanes</taxon>
    </lineage>
</organism>
<evidence type="ECO:0000313" key="5">
    <source>
        <dbReference type="EMBL" id="CAL4074562.1"/>
    </source>
</evidence>
<evidence type="ECO:0000313" key="6">
    <source>
        <dbReference type="Proteomes" id="UP001497623"/>
    </source>
</evidence>
<dbReference type="InterPro" id="IPR003961">
    <property type="entry name" value="FN3_dom"/>
</dbReference>
<dbReference type="SUPFAM" id="SSF49265">
    <property type="entry name" value="Fibronectin type III"/>
    <property type="match status" value="2"/>
</dbReference>
<protein>
    <recommendedName>
        <fullName evidence="4">Fibronectin type-III domain-containing protein</fullName>
    </recommendedName>
</protein>